<organism evidence="4 5">
    <name type="scientific">Cuscuta australis</name>
    <dbReference type="NCBI Taxonomy" id="267555"/>
    <lineage>
        <taxon>Eukaryota</taxon>
        <taxon>Viridiplantae</taxon>
        <taxon>Streptophyta</taxon>
        <taxon>Embryophyta</taxon>
        <taxon>Tracheophyta</taxon>
        <taxon>Spermatophyta</taxon>
        <taxon>Magnoliopsida</taxon>
        <taxon>eudicotyledons</taxon>
        <taxon>Gunneridae</taxon>
        <taxon>Pentapetalae</taxon>
        <taxon>asterids</taxon>
        <taxon>lamiids</taxon>
        <taxon>Solanales</taxon>
        <taxon>Convolvulaceae</taxon>
        <taxon>Cuscuteae</taxon>
        <taxon>Cuscuta</taxon>
        <taxon>Cuscuta subgen. Grammica</taxon>
        <taxon>Cuscuta sect. Cleistogrammica</taxon>
    </lineage>
</organism>
<dbReference type="AlphaFoldDB" id="A0A328DEG5"/>
<gene>
    <name evidence="4" type="ORF">DM860_012096</name>
</gene>
<dbReference type="PANTHER" id="PTHR31934">
    <property type="entry name" value="ALPHA/BETA-HYDROLASES SUPERFAMILY PROTEIN"/>
    <property type="match status" value="1"/>
</dbReference>
<feature type="domain" description="Transcription factor Iwr1" evidence="3">
    <location>
        <begin position="223"/>
        <end position="285"/>
    </location>
</feature>
<comment type="similarity">
    <text evidence="1">Belongs to the IWR1/SLC7A6OS family.</text>
</comment>
<evidence type="ECO:0000313" key="5">
    <source>
        <dbReference type="Proteomes" id="UP000249390"/>
    </source>
</evidence>
<feature type="region of interest" description="Disordered" evidence="2">
    <location>
        <begin position="238"/>
        <end position="351"/>
    </location>
</feature>
<evidence type="ECO:0000256" key="1">
    <source>
        <dbReference type="ARBA" id="ARBA00010218"/>
    </source>
</evidence>
<evidence type="ECO:0000259" key="3">
    <source>
        <dbReference type="Pfam" id="PF08574"/>
    </source>
</evidence>
<evidence type="ECO:0000313" key="4">
    <source>
        <dbReference type="EMBL" id="RAL42313.1"/>
    </source>
</evidence>
<reference evidence="4 5" key="1">
    <citation type="submission" date="2018-06" db="EMBL/GenBank/DDBJ databases">
        <title>The Genome of Cuscuta australis (Dodder) Provides Insight into the Evolution of Plant Parasitism.</title>
        <authorList>
            <person name="Liu H."/>
        </authorList>
    </citation>
    <scope>NUCLEOTIDE SEQUENCE [LARGE SCALE GENOMIC DNA]</scope>
    <source>
        <strain evidence="5">cv. Yunnan</strain>
        <tissue evidence="4">Vines</tissue>
    </source>
</reference>
<accession>A0A328DEG5</accession>
<keyword evidence="5" id="KW-1185">Reference proteome</keyword>
<protein>
    <recommendedName>
        <fullName evidence="3">Transcription factor Iwr1 domain-containing protein</fullName>
    </recommendedName>
</protein>
<dbReference type="EMBL" id="NQVE01000175">
    <property type="protein sequence ID" value="RAL42313.1"/>
    <property type="molecule type" value="Genomic_DNA"/>
</dbReference>
<feature type="compositionally biased region" description="Acidic residues" evidence="2">
    <location>
        <begin position="334"/>
        <end position="351"/>
    </location>
</feature>
<evidence type="ECO:0000256" key="2">
    <source>
        <dbReference type="SAM" id="MobiDB-lite"/>
    </source>
</evidence>
<feature type="compositionally biased region" description="Basic and acidic residues" evidence="2">
    <location>
        <begin position="295"/>
        <end position="304"/>
    </location>
</feature>
<comment type="caution">
    <text evidence="4">The sequence shown here is derived from an EMBL/GenBank/DDBJ whole genome shotgun (WGS) entry which is preliminary data.</text>
</comment>
<dbReference type="Proteomes" id="UP000249390">
    <property type="component" value="Unassembled WGS sequence"/>
</dbReference>
<dbReference type="InterPro" id="IPR013883">
    <property type="entry name" value="TF_Iwr1_dom"/>
</dbReference>
<dbReference type="PANTHER" id="PTHR31934:SF2">
    <property type="entry name" value="RNA-DIRECTED DNA METHYLATION 4"/>
    <property type="match status" value="1"/>
</dbReference>
<feature type="compositionally biased region" description="Acidic residues" evidence="2">
    <location>
        <begin position="251"/>
        <end position="274"/>
    </location>
</feature>
<proteinExistence type="inferred from homology"/>
<dbReference type="Pfam" id="PF08574">
    <property type="entry name" value="Iwr1"/>
    <property type="match status" value="1"/>
</dbReference>
<sequence>MAEVPEGDVKPVIVRVKRKVTQSRLDALWLEINERPFKRPLIDFEKLSVSDSSSSKVEGLKTKKVLVQHVETITSSEVTADLVRSFVHDSASSLIKKEKLEERRHTFKACNRVQRQGHLLSKAKQTQEDLSKNARFEQIWKSRREKNDDVHNEALNEICRLYNVVRVDTDESRHEIPVRDEELEDHKMMSQYLPLLREFMPSAAEEIESDVHEYISKRASSDGYVYDFYAIKNDAETAEEETSSHFPLVQVDDEDDEFYDGPDDEDYETDDSNDENNPRNDYPEEASSSDDEDEGKSQSSKDDQSEAESESSSNESRCDASHDGEALDGRDIDPYLEDDVYSVDDGELYDDEDADYQEYMEEIYE</sequence>
<feature type="compositionally biased region" description="Acidic residues" evidence="2">
    <location>
        <begin position="283"/>
        <end position="294"/>
    </location>
</feature>
<feature type="compositionally biased region" description="Basic and acidic residues" evidence="2">
    <location>
        <begin position="316"/>
        <end position="333"/>
    </location>
</feature>
<name>A0A328DEG5_9ASTE</name>